<evidence type="ECO:0000313" key="2">
    <source>
        <dbReference type="Proteomes" id="UP000681720"/>
    </source>
</evidence>
<reference evidence="1" key="1">
    <citation type="submission" date="2021-02" db="EMBL/GenBank/DDBJ databases">
        <authorList>
            <person name="Nowell W R."/>
        </authorList>
    </citation>
    <scope>NUCLEOTIDE SEQUENCE</scope>
</reference>
<gene>
    <name evidence="1" type="ORF">GIL414_LOCUS69695</name>
</gene>
<dbReference type="EMBL" id="CAJOBJ010330682">
    <property type="protein sequence ID" value="CAF5182168.1"/>
    <property type="molecule type" value="Genomic_DNA"/>
</dbReference>
<comment type="caution">
    <text evidence="1">The sequence shown here is derived from an EMBL/GenBank/DDBJ whole genome shotgun (WGS) entry which is preliminary data.</text>
</comment>
<accession>A0A8S3HGX1</accession>
<name>A0A8S3HGX1_9BILA</name>
<evidence type="ECO:0000313" key="1">
    <source>
        <dbReference type="EMBL" id="CAF5182168.1"/>
    </source>
</evidence>
<dbReference type="Proteomes" id="UP000681720">
    <property type="component" value="Unassembled WGS sequence"/>
</dbReference>
<sequence length="126" mass="14604">MRSKMTEQIEIIYDYSLGPIRDCLSLLEAQMKDLHHSIIQNHARRSRKWKYKLGFECISCESRWEVTHDIRDLQEACLDPTRFIESSLVEPMAGCSCPIMIDFVEGDVRLCLEDIQSEVIVKATVP</sequence>
<dbReference type="AlphaFoldDB" id="A0A8S3HGX1"/>
<protein>
    <submittedName>
        <fullName evidence="1">Uncharacterized protein</fullName>
    </submittedName>
</protein>
<organism evidence="1 2">
    <name type="scientific">Rotaria magnacalcarata</name>
    <dbReference type="NCBI Taxonomy" id="392030"/>
    <lineage>
        <taxon>Eukaryota</taxon>
        <taxon>Metazoa</taxon>
        <taxon>Spiralia</taxon>
        <taxon>Gnathifera</taxon>
        <taxon>Rotifera</taxon>
        <taxon>Eurotatoria</taxon>
        <taxon>Bdelloidea</taxon>
        <taxon>Philodinida</taxon>
        <taxon>Philodinidae</taxon>
        <taxon>Rotaria</taxon>
    </lineage>
</organism>
<proteinExistence type="predicted"/>